<keyword evidence="2" id="KW-1185">Reference proteome</keyword>
<dbReference type="SUPFAM" id="SSF53244">
    <property type="entry name" value="MurD-like peptide ligases, peptide-binding domain"/>
    <property type="match status" value="1"/>
</dbReference>
<sequence>KALRNYVDKQLQLQNKEITKTCNVCWIFAATKEKDISKILELLMRNGDSLFAVSFTNVEGMPWVKCYDPQVILEYANSLESKINSKVVENLDEALRQTFASYDEQSQIVVLYGNDLCRDISQLFEDADDYSVIIQIGVEPDFEEFKAHSVILRAR</sequence>
<protein>
    <submittedName>
        <fullName evidence="1">28661_t:CDS:1</fullName>
    </submittedName>
</protein>
<dbReference type="EMBL" id="CAJVPY010022569">
    <property type="protein sequence ID" value="CAG8783229.1"/>
    <property type="molecule type" value="Genomic_DNA"/>
</dbReference>
<evidence type="ECO:0000313" key="2">
    <source>
        <dbReference type="Proteomes" id="UP000789405"/>
    </source>
</evidence>
<feature type="non-terminal residue" evidence="1">
    <location>
        <position position="155"/>
    </location>
</feature>
<dbReference type="OrthoDB" id="5212574at2759"/>
<gene>
    <name evidence="1" type="ORF">DERYTH_LOCUS19898</name>
</gene>
<name>A0A9N9P1C8_9GLOM</name>
<dbReference type="AlphaFoldDB" id="A0A9N9P1C8"/>
<reference evidence="1" key="1">
    <citation type="submission" date="2021-06" db="EMBL/GenBank/DDBJ databases">
        <authorList>
            <person name="Kallberg Y."/>
            <person name="Tangrot J."/>
            <person name="Rosling A."/>
        </authorList>
    </citation>
    <scope>NUCLEOTIDE SEQUENCE</scope>
    <source>
        <strain evidence="1">MA453B</strain>
    </source>
</reference>
<dbReference type="Gene3D" id="3.90.190.20">
    <property type="entry name" value="Mur ligase, C-terminal domain"/>
    <property type="match status" value="1"/>
</dbReference>
<dbReference type="GO" id="GO:0016881">
    <property type="term" value="F:acid-amino acid ligase activity"/>
    <property type="evidence" value="ECO:0007669"/>
    <property type="project" value="InterPro"/>
</dbReference>
<proteinExistence type="predicted"/>
<evidence type="ECO:0000313" key="1">
    <source>
        <dbReference type="EMBL" id="CAG8783229.1"/>
    </source>
</evidence>
<dbReference type="InterPro" id="IPR036615">
    <property type="entry name" value="Mur_ligase_C_dom_sf"/>
</dbReference>
<accession>A0A9N9P1C8</accession>
<organism evidence="1 2">
    <name type="scientific">Dentiscutata erythropus</name>
    <dbReference type="NCBI Taxonomy" id="1348616"/>
    <lineage>
        <taxon>Eukaryota</taxon>
        <taxon>Fungi</taxon>
        <taxon>Fungi incertae sedis</taxon>
        <taxon>Mucoromycota</taxon>
        <taxon>Glomeromycotina</taxon>
        <taxon>Glomeromycetes</taxon>
        <taxon>Diversisporales</taxon>
        <taxon>Gigasporaceae</taxon>
        <taxon>Dentiscutata</taxon>
    </lineage>
</organism>
<dbReference type="Proteomes" id="UP000789405">
    <property type="component" value="Unassembled WGS sequence"/>
</dbReference>
<comment type="caution">
    <text evidence="1">The sequence shown here is derived from an EMBL/GenBank/DDBJ whole genome shotgun (WGS) entry which is preliminary data.</text>
</comment>